<evidence type="ECO:0000259" key="2">
    <source>
        <dbReference type="Pfam" id="PF01636"/>
    </source>
</evidence>
<dbReference type="AlphaFoldDB" id="A0A941IPF5"/>
<proteinExistence type="predicted"/>
<dbReference type="SUPFAM" id="SSF56112">
    <property type="entry name" value="Protein kinase-like (PK-like)"/>
    <property type="match status" value="1"/>
</dbReference>
<protein>
    <submittedName>
        <fullName evidence="3">Phosphotransferase</fullName>
    </submittedName>
</protein>
<gene>
    <name evidence="3" type="ORF">KDL01_07395</name>
</gene>
<dbReference type="InterPro" id="IPR011009">
    <property type="entry name" value="Kinase-like_dom_sf"/>
</dbReference>
<dbReference type="Proteomes" id="UP000675781">
    <property type="component" value="Unassembled WGS sequence"/>
</dbReference>
<dbReference type="RefSeq" id="WP_212527606.1">
    <property type="nucleotide sequence ID" value="NZ_JAGSOG010000022.1"/>
</dbReference>
<evidence type="ECO:0000313" key="4">
    <source>
        <dbReference type="Proteomes" id="UP000675781"/>
    </source>
</evidence>
<evidence type="ECO:0000313" key="3">
    <source>
        <dbReference type="EMBL" id="MBR7833082.1"/>
    </source>
</evidence>
<feature type="region of interest" description="Disordered" evidence="1">
    <location>
        <begin position="124"/>
        <end position="149"/>
    </location>
</feature>
<dbReference type="Pfam" id="PF01636">
    <property type="entry name" value="APH"/>
    <property type="match status" value="1"/>
</dbReference>
<evidence type="ECO:0000256" key="1">
    <source>
        <dbReference type="SAM" id="MobiDB-lite"/>
    </source>
</evidence>
<dbReference type="InterPro" id="IPR002575">
    <property type="entry name" value="Aminoglycoside_PTrfase"/>
</dbReference>
<sequence>MPRALQQRLRHAADALTQSFDASRHDDGFNSAESLALLHGDIGPGNLLWNPRPCLIDWEYTHLGDPADEISYTFDQNALTPAQRQAFWNGYRQGTHSRERLAHIIERTDWAWKPCYIRPLRHRAAESEKSTGNGSSLTPPKRPDSTWRGRGRSHLVIRIRGAARGCRRAWT</sequence>
<comment type="caution">
    <text evidence="3">The sequence shown here is derived from an EMBL/GenBank/DDBJ whole genome shotgun (WGS) entry which is preliminary data.</text>
</comment>
<dbReference type="EMBL" id="JAGSOG010000022">
    <property type="protein sequence ID" value="MBR7833082.1"/>
    <property type="molecule type" value="Genomic_DNA"/>
</dbReference>
<reference evidence="3" key="1">
    <citation type="submission" date="2021-04" db="EMBL/GenBank/DDBJ databases">
        <title>Genome based classification of Actinospica acidithermotolerans sp. nov., an actinobacterium isolated from an Indonesian hot spring.</title>
        <authorList>
            <person name="Kusuma A.B."/>
            <person name="Putra K.E."/>
            <person name="Nafisah S."/>
            <person name="Loh J."/>
            <person name="Nouioui I."/>
            <person name="Goodfellow M."/>
        </authorList>
    </citation>
    <scope>NUCLEOTIDE SEQUENCE</scope>
    <source>
        <strain evidence="3">CSCA 57</strain>
    </source>
</reference>
<name>A0A941IPF5_9ACTN</name>
<accession>A0A941IPF5</accession>
<dbReference type="Gene3D" id="3.90.1200.10">
    <property type="match status" value="1"/>
</dbReference>
<keyword evidence="4" id="KW-1185">Reference proteome</keyword>
<organism evidence="3 4">
    <name type="scientific">Actinospica durhamensis</name>
    <dbReference type="NCBI Taxonomy" id="1508375"/>
    <lineage>
        <taxon>Bacteria</taxon>
        <taxon>Bacillati</taxon>
        <taxon>Actinomycetota</taxon>
        <taxon>Actinomycetes</taxon>
        <taxon>Catenulisporales</taxon>
        <taxon>Actinospicaceae</taxon>
        <taxon>Actinospica</taxon>
    </lineage>
</organism>
<feature type="domain" description="Aminoglycoside phosphotransferase" evidence="2">
    <location>
        <begin position="15"/>
        <end position="98"/>
    </location>
</feature>